<protein>
    <submittedName>
        <fullName evidence="2">Uncharacterized protein</fullName>
    </submittedName>
</protein>
<name>A0A0E9USU7_ANGAN</name>
<proteinExistence type="predicted"/>
<sequence length="95" mass="10117">MFPTGLSSPNPLPPTQEARIAASDGNNGTGNILTSKKRKLNSSEREDIDSISPPPSKSNSHSSSSPSDCSTSHHIKKKLRFEDSVDLIGLDVENG</sequence>
<reference evidence="2" key="1">
    <citation type="submission" date="2014-11" db="EMBL/GenBank/DDBJ databases">
        <authorList>
            <person name="Amaro Gonzalez C."/>
        </authorList>
    </citation>
    <scope>NUCLEOTIDE SEQUENCE</scope>
</reference>
<organism evidence="2">
    <name type="scientific">Anguilla anguilla</name>
    <name type="common">European freshwater eel</name>
    <name type="synonym">Muraena anguilla</name>
    <dbReference type="NCBI Taxonomy" id="7936"/>
    <lineage>
        <taxon>Eukaryota</taxon>
        <taxon>Metazoa</taxon>
        <taxon>Chordata</taxon>
        <taxon>Craniata</taxon>
        <taxon>Vertebrata</taxon>
        <taxon>Euteleostomi</taxon>
        <taxon>Actinopterygii</taxon>
        <taxon>Neopterygii</taxon>
        <taxon>Teleostei</taxon>
        <taxon>Anguilliformes</taxon>
        <taxon>Anguillidae</taxon>
        <taxon>Anguilla</taxon>
    </lineage>
</organism>
<feature type="region of interest" description="Disordered" evidence="1">
    <location>
        <begin position="1"/>
        <end position="76"/>
    </location>
</feature>
<dbReference type="EMBL" id="GBXM01039761">
    <property type="protein sequence ID" value="JAH68816.1"/>
    <property type="molecule type" value="Transcribed_RNA"/>
</dbReference>
<accession>A0A0E9USU7</accession>
<reference evidence="2" key="2">
    <citation type="journal article" date="2015" name="Fish Shellfish Immunol.">
        <title>Early steps in the European eel (Anguilla anguilla)-Vibrio vulnificus interaction in the gills: Role of the RtxA13 toxin.</title>
        <authorList>
            <person name="Callol A."/>
            <person name="Pajuelo D."/>
            <person name="Ebbesson L."/>
            <person name="Teles M."/>
            <person name="MacKenzie S."/>
            <person name="Amaro C."/>
        </authorList>
    </citation>
    <scope>NUCLEOTIDE SEQUENCE</scope>
</reference>
<evidence type="ECO:0000256" key="1">
    <source>
        <dbReference type="SAM" id="MobiDB-lite"/>
    </source>
</evidence>
<feature type="compositionally biased region" description="Low complexity" evidence="1">
    <location>
        <begin position="57"/>
        <end position="72"/>
    </location>
</feature>
<evidence type="ECO:0000313" key="2">
    <source>
        <dbReference type="EMBL" id="JAH68816.1"/>
    </source>
</evidence>
<dbReference type="AlphaFoldDB" id="A0A0E9USU7"/>
<feature type="compositionally biased region" description="Polar residues" evidence="1">
    <location>
        <begin position="24"/>
        <end position="34"/>
    </location>
</feature>